<feature type="domain" description="Teneurin-like YD-shell" evidence="2">
    <location>
        <begin position="124"/>
        <end position="388"/>
    </location>
</feature>
<dbReference type="HOGENOM" id="CLU_459818_0_0_9"/>
<evidence type="ECO:0000259" key="2">
    <source>
        <dbReference type="Pfam" id="PF25023"/>
    </source>
</evidence>
<protein>
    <submittedName>
        <fullName evidence="3">tRNA nuclease WapA</fullName>
        <ecNumber evidence="3">3.1.-.-</ecNumber>
    </submittedName>
</protein>
<dbReference type="eggNOG" id="COG3209">
    <property type="taxonomic scope" value="Bacteria"/>
</dbReference>
<dbReference type="EC" id="3.1.-.-" evidence="3"/>
<dbReference type="InterPro" id="IPR006530">
    <property type="entry name" value="YD"/>
</dbReference>
<dbReference type="PANTHER" id="PTHR32305">
    <property type="match status" value="1"/>
</dbReference>
<dbReference type="EMBL" id="CP007806">
    <property type="protein sequence ID" value="AIG26584.1"/>
    <property type="molecule type" value="Genomic_DNA"/>
</dbReference>
<reference evidence="3 4" key="1">
    <citation type="journal article" date="2011" name="J. Bacteriol.">
        <title>Genome sequence of Brevibacillus laterosporus LMG 15441, a pathogen of invertebrates.</title>
        <authorList>
            <person name="Djukic M."/>
            <person name="Poehlein A."/>
            <person name="Thurmer A."/>
            <person name="Daniel R."/>
        </authorList>
    </citation>
    <scope>NUCLEOTIDE SEQUENCE [LARGE SCALE GENOMIC DNA]</scope>
    <source>
        <strain evidence="3 4">LMG 15441</strain>
    </source>
</reference>
<dbReference type="InterPro" id="IPR056823">
    <property type="entry name" value="TEN-like_YD-shell"/>
</dbReference>
<dbReference type="PANTHER" id="PTHR32305:SF17">
    <property type="entry name" value="TRNA NUCLEASE WAPA"/>
    <property type="match status" value="1"/>
</dbReference>
<dbReference type="GO" id="GO:0016787">
    <property type="term" value="F:hydrolase activity"/>
    <property type="evidence" value="ECO:0007669"/>
    <property type="project" value="UniProtKB-KW"/>
</dbReference>
<sequence length="593" mass="67153">MQVLSGKKVVETEKNTYDPTTRQLLTQQNNDTRVSYTYDSFLRPTSMTTFGRTYEQRYEDEDDTPDSIVYPDGTATAYTYDELGRILSVKYPGMGKITYEYDTSTTGDTVHVQYPNGTQIEKGFNSFGQTTDVQHFQANNKAWEEQNQYNGFGNLVETTVNQSASTFGYDKLDRIRKETTPTRKQTYTYDERGNRQSVVTAKSPMIADSSYTYDALNRLNTYTKNGKESTYTYYPGELRASKEIDGKTTHYVYLNSNVIEELDEKNNLQARNIWGNELLYRDDVKDDKQGYYYTNTHGDIVEIKDKAGQTLNKYEYDLWGNVESKQETMSNPFLYAGEIYDEESGLIYLRARYYDPNDGRFITEDTYKGQVDNPLSLNRYAYVHNNPVSNVDPTGNWCESKDGRWAHPGGCSSKSSKKSHDNDHSGDFIIENGKVIGAFKYDDGSGARELEGFEDPFTYITGVGGLLKGAIKAGAKKASQEATATFIKMDLQFFSKINLSIKPAVSNKKLQNIVNELYKGQNMPKLIGNGTTMDAIRFELKAGIPVGGKFHSQKGRDYSRALEKLVNNNTLNHQEKQIAQALLNDLRNALAGK</sequence>
<name>A0A075R3Z5_BRELA</name>
<keyword evidence="4" id="KW-1185">Reference proteome</keyword>
<organism evidence="3 4">
    <name type="scientific">Brevibacillus laterosporus LMG 15441</name>
    <dbReference type="NCBI Taxonomy" id="1042163"/>
    <lineage>
        <taxon>Bacteria</taxon>
        <taxon>Bacillati</taxon>
        <taxon>Bacillota</taxon>
        <taxon>Bacilli</taxon>
        <taxon>Bacillales</taxon>
        <taxon>Paenibacillaceae</taxon>
        <taxon>Brevibacillus</taxon>
    </lineage>
</organism>
<evidence type="ECO:0000256" key="1">
    <source>
        <dbReference type="ARBA" id="ARBA00022737"/>
    </source>
</evidence>
<dbReference type="STRING" id="1042163.BRLA_c022630"/>
<gene>
    <name evidence="3" type="ORF">BRLA_c022630</name>
</gene>
<proteinExistence type="predicted"/>
<dbReference type="InterPro" id="IPR031325">
    <property type="entry name" value="RHS_repeat"/>
</dbReference>
<evidence type="ECO:0000313" key="4">
    <source>
        <dbReference type="Proteomes" id="UP000005850"/>
    </source>
</evidence>
<dbReference type="KEGG" id="blr:BRLA_c022630"/>
<keyword evidence="1" id="KW-0677">Repeat</keyword>
<dbReference type="NCBIfam" id="TIGR03696">
    <property type="entry name" value="Rhs_assc_core"/>
    <property type="match status" value="1"/>
</dbReference>
<dbReference type="RefSeq" id="WP_003337455.1">
    <property type="nucleotide sequence ID" value="NZ_CP007806.1"/>
</dbReference>
<dbReference type="NCBIfam" id="TIGR01643">
    <property type="entry name" value="YD_repeat_2x"/>
    <property type="match status" value="1"/>
</dbReference>
<dbReference type="Proteomes" id="UP000005850">
    <property type="component" value="Chromosome"/>
</dbReference>
<dbReference type="Pfam" id="PF25023">
    <property type="entry name" value="TEN_YD-shell"/>
    <property type="match status" value="1"/>
</dbReference>
<dbReference type="InterPro" id="IPR022385">
    <property type="entry name" value="Rhs_assc_core"/>
</dbReference>
<dbReference type="InterPro" id="IPR050708">
    <property type="entry name" value="T6SS_VgrG/RHS"/>
</dbReference>
<dbReference type="AlphaFoldDB" id="A0A075R3Z5"/>
<dbReference type="Pfam" id="PF05593">
    <property type="entry name" value="RHS_repeat"/>
    <property type="match status" value="1"/>
</dbReference>
<accession>A0A075R3Z5</accession>
<keyword evidence="3" id="KW-0378">Hydrolase</keyword>
<evidence type="ECO:0000313" key="3">
    <source>
        <dbReference type="EMBL" id="AIG26584.1"/>
    </source>
</evidence>
<dbReference type="Gene3D" id="2.180.10.10">
    <property type="entry name" value="RHS repeat-associated core"/>
    <property type="match status" value="1"/>
</dbReference>